<organism evidence="1 2">
    <name type="scientific">Naganishia friedmannii</name>
    <dbReference type="NCBI Taxonomy" id="89922"/>
    <lineage>
        <taxon>Eukaryota</taxon>
        <taxon>Fungi</taxon>
        <taxon>Dikarya</taxon>
        <taxon>Basidiomycota</taxon>
        <taxon>Agaricomycotina</taxon>
        <taxon>Tremellomycetes</taxon>
        <taxon>Filobasidiales</taxon>
        <taxon>Filobasidiaceae</taxon>
        <taxon>Naganishia</taxon>
    </lineage>
</organism>
<evidence type="ECO:0000313" key="1">
    <source>
        <dbReference type="EMBL" id="KAJ9099828.1"/>
    </source>
</evidence>
<dbReference type="EMBL" id="JASBWT010000012">
    <property type="protein sequence ID" value="KAJ9099828.1"/>
    <property type="molecule type" value="Genomic_DNA"/>
</dbReference>
<gene>
    <name evidence="1" type="ORF">QFC21_003828</name>
</gene>
<sequence>MSAPTDKPSGEVVAPTGPPPTTTTSSIEGESYGRNYELLMQALEVAVRKGANKWTSEERSRVFDEIWARTAANMREMVLKQAQQLLQHYNTGPALLQFQHTIQKARDARKEDEESGQSGRLRGDAWRSDLTPQALMAAHNLPQYDAVYERLRKEYLELTRESQTLYEEVKKKQDMVKQLEEDIGTASEQLEETVQAIETHPTDQMHLWMEQIHTTVPDKS</sequence>
<dbReference type="Proteomes" id="UP001227268">
    <property type="component" value="Unassembled WGS sequence"/>
</dbReference>
<reference evidence="1" key="1">
    <citation type="submission" date="2023-04" db="EMBL/GenBank/DDBJ databases">
        <title>Draft Genome sequencing of Naganishia species isolated from polar environments using Oxford Nanopore Technology.</title>
        <authorList>
            <person name="Leo P."/>
            <person name="Venkateswaran K."/>
        </authorList>
    </citation>
    <scope>NUCLEOTIDE SEQUENCE</scope>
    <source>
        <strain evidence="1">MNA-CCFEE 5423</strain>
    </source>
</reference>
<keyword evidence="2" id="KW-1185">Reference proteome</keyword>
<proteinExistence type="predicted"/>
<comment type="caution">
    <text evidence="1">The sequence shown here is derived from an EMBL/GenBank/DDBJ whole genome shotgun (WGS) entry which is preliminary data.</text>
</comment>
<evidence type="ECO:0000313" key="2">
    <source>
        <dbReference type="Proteomes" id="UP001227268"/>
    </source>
</evidence>
<accession>A0ACC2VL83</accession>
<name>A0ACC2VL83_9TREE</name>
<protein>
    <submittedName>
        <fullName evidence="1">Uncharacterized protein</fullName>
    </submittedName>
</protein>